<evidence type="ECO:0000256" key="1">
    <source>
        <dbReference type="SAM" id="MobiDB-lite"/>
    </source>
</evidence>
<gene>
    <name evidence="2" type="ORF">BJ508DRAFT_314030</name>
</gene>
<dbReference type="Proteomes" id="UP000275078">
    <property type="component" value="Unassembled WGS sequence"/>
</dbReference>
<accession>A0A3N4HM70</accession>
<feature type="region of interest" description="Disordered" evidence="1">
    <location>
        <begin position="178"/>
        <end position="213"/>
    </location>
</feature>
<reference evidence="2 3" key="1">
    <citation type="journal article" date="2018" name="Nat. Ecol. Evol.">
        <title>Pezizomycetes genomes reveal the molecular basis of ectomycorrhizal truffle lifestyle.</title>
        <authorList>
            <person name="Murat C."/>
            <person name="Payen T."/>
            <person name="Noel B."/>
            <person name="Kuo A."/>
            <person name="Morin E."/>
            <person name="Chen J."/>
            <person name="Kohler A."/>
            <person name="Krizsan K."/>
            <person name="Balestrini R."/>
            <person name="Da Silva C."/>
            <person name="Montanini B."/>
            <person name="Hainaut M."/>
            <person name="Levati E."/>
            <person name="Barry K.W."/>
            <person name="Belfiori B."/>
            <person name="Cichocki N."/>
            <person name="Clum A."/>
            <person name="Dockter R.B."/>
            <person name="Fauchery L."/>
            <person name="Guy J."/>
            <person name="Iotti M."/>
            <person name="Le Tacon F."/>
            <person name="Lindquist E.A."/>
            <person name="Lipzen A."/>
            <person name="Malagnac F."/>
            <person name="Mello A."/>
            <person name="Molinier V."/>
            <person name="Miyauchi S."/>
            <person name="Poulain J."/>
            <person name="Riccioni C."/>
            <person name="Rubini A."/>
            <person name="Sitrit Y."/>
            <person name="Splivallo R."/>
            <person name="Traeger S."/>
            <person name="Wang M."/>
            <person name="Zifcakova L."/>
            <person name="Wipf D."/>
            <person name="Zambonelli A."/>
            <person name="Paolocci F."/>
            <person name="Nowrousian M."/>
            <person name="Ottonello S."/>
            <person name="Baldrian P."/>
            <person name="Spatafora J.W."/>
            <person name="Henrissat B."/>
            <person name="Nagy L.G."/>
            <person name="Aury J.M."/>
            <person name="Wincker P."/>
            <person name="Grigoriev I.V."/>
            <person name="Bonfante P."/>
            <person name="Martin F.M."/>
        </authorList>
    </citation>
    <scope>NUCLEOTIDE SEQUENCE [LARGE SCALE GENOMIC DNA]</scope>
    <source>
        <strain evidence="2 3">RN42</strain>
    </source>
</reference>
<feature type="compositionally biased region" description="Basic residues" evidence="1">
    <location>
        <begin position="203"/>
        <end position="213"/>
    </location>
</feature>
<feature type="compositionally biased region" description="Polar residues" evidence="1">
    <location>
        <begin position="178"/>
        <end position="202"/>
    </location>
</feature>
<organism evidence="2 3">
    <name type="scientific">Ascobolus immersus RN42</name>
    <dbReference type="NCBI Taxonomy" id="1160509"/>
    <lineage>
        <taxon>Eukaryota</taxon>
        <taxon>Fungi</taxon>
        <taxon>Dikarya</taxon>
        <taxon>Ascomycota</taxon>
        <taxon>Pezizomycotina</taxon>
        <taxon>Pezizomycetes</taxon>
        <taxon>Pezizales</taxon>
        <taxon>Ascobolaceae</taxon>
        <taxon>Ascobolus</taxon>
    </lineage>
</organism>
<dbReference type="EMBL" id="ML119830">
    <property type="protein sequence ID" value="RPA73181.1"/>
    <property type="molecule type" value="Genomic_DNA"/>
</dbReference>
<evidence type="ECO:0000313" key="2">
    <source>
        <dbReference type="EMBL" id="RPA73181.1"/>
    </source>
</evidence>
<keyword evidence="3" id="KW-1185">Reference proteome</keyword>
<dbReference type="AlphaFoldDB" id="A0A3N4HM70"/>
<proteinExistence type="predicted"/>
<protein>
    <submittedName>
        <fullName evidence="2">Uncharacterized protein</fullName>
    </submittedName>
</protein>
<name>A0A3N4HM70_ASCIM</name>
<evidence type="ECO:0000313" key="3">
    <source>
        <dbReference type="Proteomes" id="UP000275078"/>
    </source>
</evidence>
<sequence length="386" mass="43439">MNPYTSPHVCIRLAFKNTSKPNKPHPLAVASSRVQSKLASILHKVLARLNTITSDQIPIRARTGGPHGNTSKEQQTYAYTKAISYVYALSKDYFRKTVGNPIRVYYTWTLTFVRVSDIQEDDEPKTNEPQPPIYEYSIASQYESYLPATIPPRGRRTSISKRTDYQRSIPHTVQDLWSKSQVTSTRGTPNQLVAPNTSTCTVQRKHTSQYRHRTSRLRVNVATYDSSYLRSTGYGTGEKSTSISKAKYVCNVRPTSGEQPYSTSGSTSTSIHHENKGPLRVYTASTDAPAEATRNEHAYPKPSPSSLVRRQKIWYDERSHHGLSLQASNIHTDPDTSKTQEAYSVRDTKIIDIFTAALRMYTSMASFENTSGTLTETTHIQLPPHE</sequence>